<dbReference type="Gene3D" id="1.25.40.10">
    <property type="entry name" value="Tetratricopeptide repeat domain"/>
    <property type="match status" value="2"/>
</dbReference>
<dbReference type="PROSITE" id="PS50005">
    <property type="entry name" value="TPR"/>
    <property type="match status" value="1"/>
</dbReference>
<dbReference type="InterPro" id="IPR018712">
    <property type="entry name" value="Tle1-like_cat"/>
</dbReference>
<feature type="repeat" description="TPR" evidence="1">
    <location>
        <begin position="963"/>
        <end position="996"/>
    </location>
</feature>
<name>A0A8H7Y5Q0_PSICU</name>
<reference evidence="4" key="1">
    <citation type="submission" date="2021-02" db="EMBL/GenBank/DDBJ databases">
        <title>Psilocybe cubensis genome.</title>
        <authorList>
            <person name="Mckernan K.J."/>
            <person name="Crawford S."/>
            <person name="Trippe A."/>
            <person name="Kane L.T."/>
            <person name="Mclaughlin S."/>
        </authorList>
    </citation>
    <scope>NUCLEOTIDE SEQUENCE [LARGE SCALE GENOMIC DNA]</scope>
    <source>
        <strain evidence="4">MGC-MH-2018</strain>
    </source>
</reference>
<protein>
    <recommendedName>
        <fullName evidence="3">T6SS Phospholipase effector Tle1-like catalytic domain-containing protein</fullName>
    </recommendedName>
</protein>
<dbReference type="InterPro" id="IPR011990">
    <property type="entry name" value="TPR-like_helical_dom_sf"/>
</dbReference>
<evidence type="ECO:0000256" key="2">
    <source>
        <dbReference type="SAM" id="MobiDB-lite"/>
    </source>
</evidence>
<dbReference type="InterPro" id="IPR019734">
    <property type="entry name" value="TPR_rpt"/>
</dbReference>
<keyword evidence="1" id="KW-0802">TPR repeat</keyword>
<sequence length="1321" mass="149560">MTPSIDSDETQIQPTENAPISCLCSPPPNGGVGRNLIVSIDGTANQFGMKNTNIVELYSRLVRDETQLTYYNSGIGTYVVDSKSWLSLKAWNQSISHNWDKAFATNFKSKVLDAYEWLSENYRPGDKIFLFGFSRGAYQVRVIAGMIEKVGLIHKGNKQQIPFAYDLYTATLSKRKRQEVSEETPLGTSKQPKEPKSLNVVNAEHDPRSSPYLHVNRLDEDIDQNIESGRRSRATTNTDKDKVLSGENIESSADDGPEALCQHFKRSLSNNKVRVHFVGAWDTVSSVGILRGECLPETTSGMTHVCAFRHALALDELRVKFLPEYANGGSGPLMNDFQQPDPLLLPSWELFGLKIAGLVFARPHARVNPTTDTQRAKGGNVKEVWFAGSHSDIGGGNVKNLKLNQFGPSLRWMTYEALTWGLKMNPFDQKWAPLSPKSSMNWKWNILENLPILRLSYQNSNAVTRRPHRQSPRLILPGQLIHESVYELIKSTSNAQPPSKPYLPMALLPGGKKWASGQAPEDNIIEKDPYLQPDRILEAIKEKRHTPADFDVLLTLSSTAIGQRSIRERPEAEETLASVLASQTSNDKDEKDIIHTISRILDRCFNMIPVEFISESKNPYSLQSSVWETLDKLYPEGSSSRSKFLHRFANQSTRLAIVKQTISLHMAALEASPQPPRHIQIASIKELVLSFLNLLVLTIPDGAEASHRQWLYSLYKEGLRFDNISYKKRFSLIECLAGEIQDRFEMGQDNYLNERVLLFKRIFDLRPPDQGRQEDYLLGLLPTLYQRFEATSRLEDIDEIVSFNPDILRLLSDPDHYPAVGTLVAVLALSYLALFKTTGDLHHIDEAAMLLKESISNCGHTDSNLPYLLDLHGYSFHLRFQQTGHHIYLDKADNAYRSALEIRHTLEPQGTYPSIELAAVLCDRYKLSRHQKFLDDAIQYCRDSLALCSSRPRQRDGPAFILAEALMARYKVLGKPQDLEDAISLYQEALDLNPPPYFRRAICLNALGGALTARFHLKQQQKDVERAVVLHREALAQCLSRYFKRDSCLSGLAAALTGHFIISGEKSDLEEAISHYQNALDLLPSHHFMRSEYLFGLANTHFSLFKATKQTDRLNEAITLYRGALKDLPPSHIDRADLLYDLAIALQNYDGVYLSATHSDSTHKAQRGRSSIYGDEVILLLKESLQLRRLSHHGRANTLRHLISALLSKSGGKNIREILSYWDELTIRHPLLFPTSHLERRELDMLISLLKLDLEKSPAHHERLKLLRSLWCAFLFRFGKSSSQEDLVEAFMYHKELIRLQPPMVPLIPDPISANIIPNLL</sequence>
<dbReference type="InterPro" id="IPR029058">
    <property type="entry name" value="AB_hydrolase_fold"/>
</dbReference>
<organism evidence="4">
    <name type="scientific">Psilocybe cubensis</name>
    <name type="common">Psychedelic mushroom</name>
    <name type="synonym">Stropharia cubensis</name>
    <dbReference type="NCBI Taxonomy" id="181762"/>
    <lineage>
        <taxon>Eukaryota</taxon>
        <taxon>Fungi</taxon>
        <taxon>Dikarya</taxon>
        <taxon>Basidiomycota</taxon>
        <taxon>Agaricomycotina</taxon>
        <taxon>Agaricomycetes</taxon>
        <taxon>Agaricomycetidae</taxon>
        <taxon>Agaricales</taxon>
        <taxon>Agaricineae</taxon>
        <taxon>Strophariaceae</taxon>
        <taxon>Psilocybe</taxon>
    </lineage>
</organism>
<evidence type="ECO:0000256" key="1">
    <source>
        <dbReference type="PROSITE-ProRule" id="PRU00339"/>
    </source>
</evidence>
<feature type="domain" description="T6SS Phospholipase effector Tle1-like catalytic" evidence="3">
    <location>
        <begin position="34"/>
        <end position="414"/>
    </location>
</feature>
<feature type="region of interest" description="Disordered" evidence="2">
    <location>
        <begin position="1"/>
        <end position="20"/>
    </location>
</feature>
<feature type="region of interest" description="Disordered" evidence="2">
    <location>
        <begin position="176"/>
        <end position="197"/>
    </location>
</feature>
<comment type="caution">
    <text evidence="4">The sequence shown here is derived from an EMBL/GenBank/DDBJ whole genome shotgun (WGS) entry which is preliminary data.</text>
</comment>
<feature type="compositionally biased region" description="Polar residues" evidence="2">
    <location>
        <begin position="1"/>
        <end position="18"/>
    </location>
</feature>
<evidence type="ECO:0000259" key="3">
    <source>
        <dbReference type="Pfam" id="PF09994"/>
    </source>
</evidence>
<dbReference type="SUPFAM" id="SSF53474">
    <property type="entry name" value="alpha/beta-Hydrolases"/>
    <property type="match status" value="1"/>
</dbReference>
<proteinExistence type="predicted"/>
<gene>
    <name evidence="4" type="ORF">JR316_002752</name>
</gene>
<dbReference type="EMBL" id="JAFIQS010000002">
    <property type="protein sequence ID" value="KAG5173242.1"/>
    <property type="molecule type" value="Genomic_DNA"/>
</dbReference>
<dbReference type="SUPFAM" id="SSF81901">
    <property type="entry name" value="HCP-like"/>
    <property type="match status" value="1"/>
</dbReference>
<dbReference type="Pfam" id="PF09994">
    <property type="entry name" value="T6SS_Tle1-like_cat"/>
    <property type="match status" value="1"/>
</dbReference>
<dbReference type="PANTHER" id="PTHR33840">
    <property type="match status" value="1"/>
</dbReference>
<dbReference type="PANTHER" id="PTHR33840:SF1">
    <property type="entry name" value="TLE1 PHOSPHOLIPASE DOMAIN-CONTAINING PROTEIN"/>
    <property type="match status" value="1"/>
</dbReference>
<accession>A0A8H7Y5Q0</accession>
<evidence type="ECO:0000313" key="4">
    <source>
        <dbReference type="EMBL" id="KAG5173242.1"/>
    </source>
</evidence>